<sequence>MFFTQPHKKKSNGVKCGDLGDQAIGPRLLNHLSAQLIPNMVAEMWLHPSCWRKV</sequence>
<dbReference type="EMBL" id="NEVH01013194">
    <property type="protein sequence ID" value="PNF30157.1"/>
    <property type="molecule type" value="Genomic_DNA"/>
</dbReference>
<dbReference type="InParanoid" id="A0A2J7QNJ7"/>
<proteinExistence type="predicted"/>
<dbReference type="AlphaFoldDB" id="A0A2J7QNJ7"/>
<organism evidence="1 2">
    <name type="scientific">Cryptotermes secundus</name>
    <dbReference type="NCBI Taxonomy" id="105785"/>
    <lineage>
        <taxon>Eukaryota</taxon>
        <taxon>Metazoa</taxon>
        <taxon>Ecdysozoa</taxon>
        <taxon>Arthropoda</taxon>
        <taxon>Hexapoda</taxon>
        <taxon>Insecta</taxon>
        <taxon>Pterygota</taxon>
        <taxon>Neoptera</taxon>
        <taxon>Polyneoptera</taxon>
        <taxon>Dictyoptera</taxon>
        <taxon>Blattodea</taxon>
        <taxon>Blattoidea</taxon>
        <taxon>Termitoidae</taxon>
        <taxon>Kalotermitidae</taxon>
        <taxon>Cryptotermitinae</taxon>
        <taxon>Cryptotermes</taxon>
    </lineage>
</organism>
<accession>A0A2J7QNJ7</accession>
<dbReference type="Proteomes" id="UP000235965">
    <property type="component" value="Unassembled WGS sequence"/>
</dbReference>
<evidence type="ECO:0000313" key="1">
    <source>
        <dbReference type="EMBL" id="PNF30157.1"/>
    </source>
</evidence>
<evidence type="ECO:0000313" key="2">
    <source>
        <dbReference type="Proteomes" id="UP000235965"/>
    </source>
</evidence>
<name>A0A2J7QNJ7_9NEOP</name>
<reference evidence="1 2" key="1">
    <citation type="submission" date="2017-12" db="EMBL/GenBank/DDBJ databases">
        <title>Hemimetabolous genomes reveal molecular basis of termite eusociality.</title>
        <authorList>
            <person name="Harrison M.C."/>
            <person name="Jongepier E."/>
            <person name="Robertson H.M."/>
            <person name="Arning N."/>
            <person name="Bitard-Feildel T."/>
            <person name="Chao H."/>
            <person name="Childers C.P."/>
            <person name="Dinh H."/>
            <person name="Doddapaneni H."/>
            <person name="Dugan S."/>
            <person name="Gowin J."/>
            <person name="Greiner C."/>
            <person name="Han Y."/>
            <person name="Hu H."/>
            <person name="Hughes D.S.T."/>
            <person name="Huylmans A.-K."/>
            <person name="Kemena C."/>
            <person name="Kremer L.P.M."/>
            <person name="Lee S.L."/>
            <person name="Lopez-Ezquerra A."/>
            <person name="Mallet L."/>
            <person name="Monroy-Kuhn J.M."/>
            <person name="Moser A."/>
            <person name="Murali S.C."/>
            <person name="Muzny D.M."/>
            <person name="Otani S."/>
            <person name="Piulachs M.-D."/>
            <person name="Poelchau M."/>
            <person name="Qu J."/>
            <person name="Schaub F."/>
            <person name="Wada-Katsumata A."/>
            <person name="Worley K.C."/>
            <person name="Xie Q."/>
            <person name="Ylla G."/>
            <person name="Poulsen M."/>
            <person name="Gibbs R.A."/>
            <person name="Schal C."/>
            <person name="Richards S."/>
            <person name="Belles X."/>
            <person name="Korb J."/>
            <person name="Bornberg-Bauer E."/>
        </authorList>
    </citation>
    <scope>NUCLEOTIDE SEQUENCE [LARGE SCALE GENOMIC DNA]</scope>
    <source>
        <tissue evidence="1">Whole body</tissue>
    </source>
</reference>
<keyword evidence="2" id="KW-1185">Reference proteome</keyword>
<comment type="caution">
    <text evidence="1">The sequence shown here is derived from an EMBL/GenBank/DDBJ whole genome shotgun (WGS) entry which is preliminary data.</text>
</comment>
<gene>
    <name evidence="1" type="ORF">B7P43_G01257</name>
</gene>
<protein>
    <submittedName>
        <fullName evidence="1">Uncharacterized protein</fullName>
    </submittedName>
</protein>